<dbReference type="Proteomes" id="UP000076959">
    <property type="component" value="Unassembled WGS sequence"/>
</dbReference>
<dbReference type="STRING" id="1505087.AYJ54_15420"/>
<protein>
    <recommendedName>
        <fullName evidence="2">ClpX-type ZB domain-containing protein</fullName>
    </recommendedName>
</protein>
<dbReference type="OrthoDB" id="8254688at2"/>
<feature type="binding site" evidence="1">
    <location>
        <position position="42"/>
    </location>
    <ligand>
        <name>Zn(2+)</name>
        <dbReference type="ChEBI" id="CHEBI:29105"/>
    </ligand>
</feature>
<accession>A0A176YPB8</accession>
<feature type="binding site" evidence="1">
    <location>
        <position position="39"/>
    </location>
    <ligand>
        <name>Zn(2+)</name>
        <dbReference type="ChEBI" id="CHEBI:29105"/>
    </ligand>
</feature>
<gene>
    <name evidence="3" type="ORF">AYJ54_15420</name>
</gene>
<dbReference type="GO" id="GO:0006457">
    <property type="term" value="P:protein folding"/>
    <property type="evidence" value="ECO:0007669"/>
    <property type="project" value="UniProtKB-UniRule"/>
</dbReference>
<keyword evidence="4" id="KW-1185">Reference proteome</keyword>
<dbReference type="Gene3D" id="6.20.220.10">
    <property type="entry name" value="ClpX chaperone, C4-type zinc finger domain"/>
    <property type="match status" value="1"/>
</dbReference>
<comment type="caution">
    <text evidence="3">The sequence shown here is derived from an EMBL/GenBank/DDBJ whole genome shotgun (WGS) entry which is preliminary data.</text>
</comment>
<dbReference type="PROSITE" id="PS51902">
    <property type="entry name" value="CLPX_ZB"/>
    <property type="match status" value="1"/>
</dbReference>
<dbReference type="AlphaFoldDB" id="A0A176YPB8"/>
<evidence type="ECO:0000256" key="1">
    <source>
        <dbReference type="PROSITE-ProRule" id="PRU01250"/>
    </source>
</evidence>
<dbReference type="GO" id="GO:0051082">
    <property type="term" value="F:unfolded protein binding"/>
    <property type="evidence" value="ECO:0007669"/>
    <property type="project" value="UniProtKB-UniRule"/>
</dbReference>
<evidence type="ECO:0000313" key="4">
    <source>
        <dbReference type="Proteomes" id="UP000076959"/>
    </source>
</evidence>
<reference evidence="3 4" key="1">
    <citation type="submission" date="2016-03" db="EMBL/GenBank/DDBJ databases">
        <title>Draft Genome Sequence of the Strain BR 10245 (Bradyrhizobium sp.) isolated from nodules of Centrolobium paraense.</title>
        <authorList>
            <person name="Simoes-Araujo J.L.Sr."/>
            <person name="Barauna A.C."/>
            <person name="Silva K."/>
            <person name="Zilli J.E."/>
        </authorList>
    </citation>
    <scope>NUCLEOTIDE SEQUENCE [LARGE SCALE GENOMIC DNA]</scope>
    <source>
        <strain evidence="3 4">BR 10245</strain>
    </source>
</reference>
<feature type="domain" description="ClpX-type ZB" evidence="2">
    <location>
        <begin position="1"/>
        <end position="58"/>
    </location>
</feature>
<proteinExistence type="inferred from homology"/>
<feature type="binding site" evidence="1">
    <location>
        <position position="11"/>
    </location>
    <ligand>
        <name>Zn(2+)</name>
        <dbReference type="ChEBI" id="CHEBI:29105"/>
    </ligand>
</feature>
<keyword evidence="1" id="KW-0143">Chaperone</keyword>
<comment type="similarity">
    <text evidence="1">Belongs to the ClpX chaperone family.</text>
</comment>
<sequence>MTGSDLICSFCGKGHDEVLSLIRGAAVNEKGQKTAASICDECVQLCVQAIAMQRPEWLEQHRSFVAALGDISR</sequence>
<dbReference type="EMBL" id="LUUB01000063">
    <property type="protein sequence ID" value="OAF08130.1"/>
    <property type="molecule type" value="Genomic_DNA"/>
</dbReference>
<dbReference type="GO" id="GO:0008270">
    <property type="term" value="F:zinc ion binding"/>
    <property type="evidence" value="ECO:0007669"/>
    <property type="project" value="UniProtKB-UniRule"/>
</dbReference>
<keyword evidence="1" id="KW-0479">Metal-binding</keyword>
<evidence type="ECO:0000313" key="3">
    <source>
        <dbReference type="EMBL" id="OAF08130.1"/>
    </source>
</evidence>
<dbReference type="InterPro" id="IPR038366">
    <property type="entry name" value="Znf_CppX_C4_sf"/>
</dbReference>
<dbReference type="RefSeq" id="WP_063701511.1">
    <property type="nucleotide sequence ID" value="NZ_LUUB01000063.1"/>
</dbReference>
<organism evidence="3 4">
    <name type="scientific">Bradyrhizobium centrolobii</name>
    <dbReference type="NCBI Taxonomy" id="1505087"/>
    <lineage>
        <taxon>Bacteria</taxon>
        <taxon>Pseudomonadati</taxon>
        <taxon>Pseudomonadota</taxon>
        <taxon>Alphaproteobacteria</taxon>
        <taxon>Hyphomicrobiales</taxon>
        <taxon>Nitrobacteraceae</taxon>
        <taxon>Bradyrhizobium</taxon>
    </lineage>
</organism>
<evidence type="ECO:0000259" key="2">
    <source>
        <dbReference type="PROSITE" id="PS51902"/>
    </source>
</evidence>
<dbReference type="InterPro" id="IPR010603">
    <property type="entry name" value="Znf_CppX_C4"/>
</dbReference>
<dbReference type="SMART" id="SM00994">
    <property type="entry name" value="zf-C4_ClpX"/>
    <property type="match status" value="1"/>
</dbReference>
<dbReference type="GO" id="GO:0046983">
    <property type="term" value="F:protein dimerization activity"/>
    <property type="evidence" value="ECO:0007669"/>
    <property type="project" value="UniProtKB-UniRule"/>
</dbReference>
<name>A0A176YPB8_9BRAD</name>
<feature type="binding site" evidence="1">
    <location>
        <position position="8"/>
    </location>
    <ligand>
        <name>Zn(2+)</name>
        <dbReference type="ChEBI" id="CHEBI:29105"/>
    </ligand>
</feature>
<dbReference type="SUPFAM" id="SSF57716">
    <property type="entry name" value="Glucocorticoid receptor-like (DNA-binding domain)"/>
    <property type="match status" value="1"/>
</dbReference>
<dbReference type="InterPro" id="IPR059188">
    <property type="entry name" value="Znf_CLPX-like"/>
</dbReference>
<keyword evidence="1" id="KW-0862">Zinc</keyword>